<evidence type="ECO:0000256" key="1">
    <source>
        <dbReference type="ARBA" id="ARBA00006484"/>
    </source>
</evidence>
<dbReference type="PANTHER" id="PTHR43618:SF18">
    <property type="entry name" value="SHORT CHAIN DEHYDROGENASE_REDUCTASE FAMILY (AFU_ORTHOLOGUE AFUA_5G12480)"/>
    <property type="match status" value="1"/>
</dbReference>
<keyword evidence="5" id="KW-1185">Reference proteome</keyword>
<evidence type="ECO:0000256" key="3">
    <source>
        <dbReference type="ARBA" id="ARBA00023002"/>
    </source>
</evidence>
<gene>
    <name evidence="4" type="ORF">B0T24DRAFT_95372</name>
</gene>
<dbReference type="GO" id="GO:0016491">
    <property type="term" value="F:oxidoreductase activity"/>
    <property type="evidence" value="ECO:0007669"/>
    <property type="project" value="UniProtKB-KW"/>
</dbReference>
<evidence type="ECO:0000313" key="5">
    <source>
        <dbReference type="Proteomes" id="UP001287356"/>
    </source>
</evidence>
<name>A0AAE0JU18_9PEZI</name>
<accession>A0AAE0JU18</accession>
<evidence type="ECO:0000256" key="2">
    <source>
        <dbReference type="ARBA" id="ARBA00022857"/>
    </source>
</evidence>
<dbReference type="SUPFAM" id="SSF51735">
    <property type="entry name" value="NAD(P)-binding Rossmann-fold domains"/>
    <property type="match status" value="1"/>
</dbReference>
<reference evidence="4" key="2">
    <citation type="submission" date="2023-06" db="EMBL/GenBank/DDBJ databases">
        <authorList>
            <consortium name="Lawrence Berkeley National Laboratory"/>
            <person name="Haridas S."/>
            <person name="Hensen N."/>
            <person name="Bonometti L."/>
            <person name="Westerberg I."/>
            <person name="Brannstrom I.O."/>
            <person name="Guillou S."/>
            <person name="Cros-Aarteil S."/>
            <person name="Calhoun S."/>
            <person name="Kuo A."/>
            <person name="Mondo S."/>
            <person name="Pangilinan J."/>
            <person name="Riley R."/>
            <person name="Labutti K."/>
            <person name="Andreopoulos B."/>
            <person name="Lipzen A."/>
            <person name="Chen C."/>
            <person name="Yanf M."/>
            <person name="Daum C."/>
            <person name="Ng V."/>
            <person name="Clum A."/>
            <person name="Steindorff A."/>
            <person name="Ohm R."/>
            <person name="Martin F."/>
            <person name="Silar P."/>
            <person name="Natvig D."/>
            <person name="Lalanne C."/>
            <person name="Gautier V."/>
            <person name="Ament-Velasquez S.L."/>
            <person name="Kruys A."/>
            <person name="Hutchinson M.I."/>
            <person name="Powell A.J."/>
            <person name="Barry K."/>
            <person name="Miller A.N."/>
            <person name="Grigoriev I.V."/>
            <person name="Debuchy R."/>
            <person name="Gladieux P."/>
            <person name="Thoren M.H."/>
            <person name="Johannesson H."/>
        </authorList>
    </citation>
    <scope>NUCLEOTIDE SEQUENCE</scope>
    <source>
        <strain evidence="4">CBS 958.72</strain>
    </source>
</reference>
<sequence length="311" mass="32152">MAPNLEAGALFSVKGMVAVITGGGSGIGLVMSQALAANGAAKVYILGRRLGVLEEAAAATSPANVLVPVQCDVTSKESLQAAVDTITRETGFVNLLLVNSGIIGPLNGYQAVRTTTISELRRTVFTDMDAAAMTETMHVNVTGAFFTMAAFLELLDAGNQHAVAGTGFDAPVNDAQARAGVPSVQSQVVYTSSISGYSRDGLTSPPAYASSKAAVLHLTKLSSSSLAKFGIRVNAIAPGLFPSEMAKGIIGNRTPETEELTDQKFIPARRFGTEEDMAGTILYLASRAGGFCNGTLLVMDGGRLSQMPSAV</sequence>
<dbReference type="PANTHER" id="PTHR43618">
    <property type="entry name" value="7-ALPHA-HYDROXYSTEROID DEHYDROGENASE"/>
    <property type="match status" value="1"/>
</dbReference>
<dbReference type="Gene3D" id="3.40.50.720">
    <property type="entry name" value="NAD(P)-binding Rossmann-like Domain"/>
    <property type="match status" value="1"/>
</dbReference>
<dbReference type="InterPro" id="IPR052178">
    <property type="entry name" value="Sec_Metab_Biosynth_SDR"/>
</dbReference>
<keyword evidence="2" id="KW-0521">NADP</keyword>
<protein>
    <submittedName>
        <fullName evidence="4">Uncharacterized protein</fullName>
    </submittedName>
</protein>
<dbReference type="Pfam" id="PF13561">
    <property type="entry name" value="adh_short_C2"/>
    <property type="match status" value="1"/>
</dbReference>
<dbReference type="AlphaFoldDB" id="A0AAE0JU18"/>
<dbReference type="CDD" id="cd05233">
    <property type="entry name" value="SDR_c"/>
    <property type="match status" value="1"/>
</dbReference>
<reference evidence="4" key="1">
    <citation type="journal article" date="2023" name="Mol. Phylogenet. Evol.">
        <title>Genome-scale phylogeny and comparative genomics of the fungal order Sordariales.</title>
        <authorList>
            <person name="Hensen N."/>
            <person name="Bonometti L."/>
            <person name="Westerberg I."/>
            <person name="Brannstrom I.O."/>
            <person name="Guillou S."/>
            <person name="Cros-Aarteil S."/>
            <person name="Calhoun S."/>
            <person name="Haridas S."/>
            <person name="Kuo A."/>
            <person name="Mondo S."/>
            <person name="Pangilinan J."/>
            <person name="Riley R."/>
            <person name="LaButti K."/>
            <person name="Andreopoulos B."/>
            <person name="Lipzen A."/>
            <person name="Chen C."/>
            <person name="Yan M."/>
            <person name="Daum C."/>
            <person name="Ng V."/>
            <person name="Clum A."/>
            <person name="Steindorff A."/>
            <person name="Ohm R.A."/>
            <person name="Martin F."/>
            <person name="Silar P."/>
            <person name="Natvig D.O."/>
            <person name="Lalanne C."/>
            <person name="Gautier V."/>
            <person name="Ament-Velasquez S.L."/>
            <person name="Kruys A."/>
            <person name="Hutchinson M.I."/>
            <person name="Powell A.J."/>
            <person name="Barry K."/>
            <person name="Miller A.N."/>
            <person name="Grigoriev I.V."/>
            <person name="Debuchy R."/>
            <person name="Gladieux P."/>
            <person name="Hiltunen Thoren M."/>
            <person name="Johannesson H."/>
        </authorList>
    </citation>
    <scope>NUCLEOTIDE SEQUENCE</scope>
    <source>
        <strain evidence="4">CBS 958.72</strain>
    </source>
</reference>
<comment type="similarity">
    <text evidence="1">Belongs to the short-chain dehydrogenases/reductases (SDR) family.</text>
</comment>
<organism evidence="4 5">
    <name type="scientific">Lasiosphaeria ovina</name>
    <dbReference type="NCBI Taxonomy" id="92902"/>
    <lineage>
        <taxon>Eukaryota</taxon>
        <taxon>Fungi</taxon>
        <taxon>Dikarya</taxon>
        <taxon>Ascomycota</taxon>
        <taxon>Pezizomycotina</taxon>
        <taxon>Sordariomycetes</taxon>
        <taxon>Sordariomycetidae</taxon>
        <taxon>Sordariales</taxon>
        <taxon>Lasiosphaeriaceae</taxon>
        <taxon>Lasiosphaeria</taxon>
    </lineage>
</organism>
<evidence type="ECO:0000313" key="4">
    <source>
        <dbReference type="EMBL" id="KAK3361758.1"/>
    </source>
</evidence>
<dbReference type="EMBL" id="JAULSN010000010">
    <property type="protein sequence ID" value="KAK3361758.1"/>
    <property type="molecule type" value="Genomic_DNA"/>
</dbReference>
<dbReference type="InterPro" id="IPR002347">
    <property type="entry name" value="SDR_fam"/>
</dbReference>
<proteinExistence type="inferred from homology"/>
<comment type="caution">
    <text evidence="4">The sequence shown here is derived from an EMBL/GenBank/DDBJ whole genome shotgun (WGS) entry which is preliminary data.</text>
</comment>
<dbReference type="Proteomes" id="UP001287356">
    <property type="component" value="Unassembled WGS sequence"/>
</dbReference>
<dbReference type="Pfam" id="PF00106">
    <property type="entry name" value="adh_short"/>
    <property type="match status" value="1"/>
</dbReference>
<dbReference type="PRINTS" id="PR00081">
    <property type="entry name" value="GDHRDH"/>
</dbReference>
<keyword evidence="3" id="KW-0560">Oxidoreductase</keyword>
<dbReference type="InterPro" id="IPR036291">
    <property type="entry name" value="NAD(P)-bd_dom_sf"/>
</dbReference>